<gene>
    <name evidence="2" type="ORF">BSCA_0759</name>
</gene>
<keyword evidence="1" id="KW-0472">Membrane</keyword>
<keyword evidence="1" id="KW-0812">Transmembrane</keyword>
<keyword evidence="1" id="KW-1133">Transmembrane helix</keyword>
<organism evidence="2 3">
    <name type="scientific">Bifidobacterium scardovii</name>
    <dbReference type="NCBI Taxonomy" id="158787"/>
    <lineage>
        <taxon>Bacteria</taxon>
        <taxon>Bacillati</taxon>
        <taxon>Actinomycetota</taxon>
        <taxon>Actinomycetes</taxon>
        <taxon>Bifidobacteriales</taxon>
        <taxon>Bifidobacteriaceae</taxon>
        <taxon>Bifidobacterium</taxon>
    </lineage>
</organism>
<keyword evidence="3" id="KW-1185">Reference proteome</keyword>
<dbReference type="AlphaFoldDB" id="A0A087DGQ7"/>
<evidence type="ECO:0000256" key="1">
    <source>
        <dbReference type="SAM" id="Phobius"/>
    </source>
</evidence>
<comment type="caution">
    <text evidence="2">The sequence shown here is derived from an EMBL/GenBank/DDBJ whole genome shotgun (WGS) entry which is preliminary data.</text>
</comment>
<evidence type="ECO:0000313" key="3">
    <source>
        <dbReference type="Proteomes" id="UP000029033"/>
    </source>
</evidence>
<dbReference type="RefSeq" id="WP_033519137.1">
    <property type="nucleotide sequence ID" value="NZ_CAUPKV010000022.1"/>
</dbReference>
<feature type="transmembrane region" description="Helical" evidence="1">
    <location>
        <begin position="46"/>
        <end position="68"/>
    </location>
</feature>
<dbReference type="GeneID" id="85166437"/>
<evidence type="ECO:0000313" key="2">
    <source>
        <dbReference type="EMBL" id="KFI94707.1"/>
    </source>
</evidence>
<proteinExistence type="predicted"/>
<reference evidence="2 3" key="1">
    <citation type="submission" date="2014-03" db="EMBL/GenBank/DDBJ databases">
        <title>Genomics of Bifidobacteria.</title>
        <authorList>
            <person name="Ventura M."/>
            <person name="Milani C."/>
            <person name="Lugli G.A."/>
        </authorList>
    </citation>
    <scope>NUCLEOTIDE SEQUENCE [LARGE SCALE GENOMIC DNA]</scope>
    <source>
        <strain evidence="2 3">LMG 21589</strain>
    </source>
</reference>
<dbReference type="EMBL" id="JGZO01000006">
    <property type="protein sequence ID" value="KFI94707.1"/>
    <property type="molecule type" value="Genomic_DNA"/>
</dbReference>
<name>A0A087DGQ7_9BIFI</name>
<dbReference type="Proteomes" id="UP000029033">
    <property type="component" value="Unassembled WGS sequence"/>
</dbReference>
<sequence>MAQHVRIEPRKTNVTRSLLVLLLPVLEGWCASYSFTHDIGAGNQLVMGLSTVLMVAIPFIWMAVILFWKEDS</sequence>
<dbReference type="STRING" id="158787.BSCA_0759"/>
<accession>A0A087DGQ7</accession>
<protein>
    <submittedName>
        <fullName evidence="2">Uncharacterized protein</fullName>
    </submittedName>
</protein>